<feature type="domain" description="G-protein coupled receptors family 1 profile" evidence="11">
    <location>
        <begin position="37"/>
        <end position="289"/>
    </location>
</feature>
<feature type="transmembrane region" description="Helical" evidence="10">
    <location>
        <begin position="103"/>
        <end position="127"/>
    </location>
</feature>
<dbReference type="SMART" id="SM01381">
    <property type="entry name" value="7TM_GPCR_Srsx"/>
    <property type="match status" value="1"/>
</dbReference>
<evidence type="ECO:0000313" key="12">
    <source>
        <dbReference type="EMBL" id="RWS21208.1"/>
    </source>
</evidence>
<evidence type="ECO:0000256" key="2">
    <source>
        <dbReference type="ARBA" id="ARBA00010663"/>
    </source>
</evidence>
<evidence type="ECO:0000313" key="13">
    <source>
        <dbReference type="Proteomes" id="UP000288716"/>
    </source>
</evidence>
<feature type="transmembrane region" description="Helical" evidence="10">
    <location>
        <begin position="194"/>
        <end position="216"/>
    </location>
</feature>
<evidence type="ECO:0000256" key="9">
    <source>
        <dbReference type="ARBA" id="ARBA00023224"/>
    </source>
</evidence>
<dbReference type="InterPro" id="IPR000276">
    <property type="entry name" value="GPCR_Rhodpsn"/>
</dbReference>
<comment type="caution">
    <text evidence="12">The sequence shown here is derived from an EMBL/GenBank/DDBJ whole genome shotgun (WGS) entry which is preliminary data.</text>
</comment>
<evidence type="ECO:0000256" key="3">
    <source>
        <dbReference type="ARBA" id="ARBA00022475"/>
    </source>
</evidence>
<feature type="transmembrane region" description="Helical" evidence="10">
    <location>
        <begin position="139"/>
        <end position="161"/>
    </location>
</feature>
<evidence type="ECO:0000256" key="7">
    <source>
        <dbReference type="ARBA" id="ARBA00023136"/>
    </source>
</evidence>
<keyword evidence="5 10" id="KW-1133">Transmembrane helix</keyword>
<dbReference type="Proteomes" id="UP000288716">
    <property type="component" value="Unassembled WGS sequence"/>
</dbReference>
<proteinExistence type="inferred from homology"/>
<dbReference type="PRINTS" id="PR00237">
    <property type="entry name" value="GPCRRHODOPSN"/>
</dbReference>
<keyword evidence="4 10" id="KW-0812">Transmembrane</keyword>
<feature type="transmembrane region" description="Helical" evidence="10">
    <location>
        <begin position="269"/>
        <end position="292"/>
    </location>
</feature>
<feature type="transmembrane region" description="Helical" evidence="10">
    <location>
        <begin position="21"/>
        <end position="49"/>
    </location>
</feature>
<evidence type="ECO:0000256" key="4">
    <source>
        <dbReference type="ARBA" id="ARBA00022692"/>
    </source>
</evidence>
<dbReference type="Pfam" id="PF00001">
    <property type="entry name" value="7tm_1"/>
    <property type="match status" value="1"/>
</dbReference>
<dbReference type="Gene3D" id="1.20.1070.10">
    <property type="entry name" value="Rhodopsin 7-helix transmembrane proteins"/>
    <property type="match status" value="1"/>
</dbReference>
<dbReference type="PROSITE" id="PS50262">
    <property type="entry name" value="G_PROTEIN_RECEP_F1_2"/>
    <property type="match status" value="1"/>
</dbReference>
<feature type="transmembrane region" description="Helical" evidence="10">
    <location>
        <begin position="61"/>
        <end position="79"/>
    </location>
</feature>
<evidence type="ECO:0000256" key="6">
    <source>
        <dbReference type="ARBA" id="ARBA00023040"/>
    </source>
</evidence>
<comment type="subcellular location">
    <subcellularLocation>
        <location evidence="1">Cell membrane</location>
        <topology evidence="1">Multi-pass membrane protein</topology>
    </subcellularLocation>
</comment>
<dbReference type="AlphaFoldDB" id="A0A443S0Y6"/>
<keyword evidence="8" id="KW-0675">Receptor</keyword>
<accession>A0A443S0Y6</accession>
<dbReference type="EMBL" id="NCKV01013184">
    <property type="protein sequence ID" value="RWS21208.1"/>
    <property type="molecule type" value="Genomic_DNA"/>
</dbReference>
<dbReference type="GO" id="GO:0004930">
    <property type="term" value="F:G protein-coupled receptor activity"/>
    <property type="evidence" value="ECO:0007669"/>
    <property type="project" value="UniProtKB-KW"/>
</dbReference>
<protein>
    <submittedName>
        <fullName evidence="12">Protein trapped in endoderm-1-like protein</fullName>
    </submittedName>
</protein>
<dbReference type="VEuPathDB" id="VectorBase:LDEU010832"/>
<feature type="transmembrane region" description="Helical" evidence="10">
    <location>
        <begin position="237"/>
        <end position="257"/>
    </location>
</feature>
<dbReference type="PANTHER" id="PTHR24228">
    <property type="entry name" value="B2 BRADYKININ RECEPTOR/ANGIOTENSIN II RECEPTOR"/>
    <property type="match status" value="1"/>
</dbReference>
<name>A0A443S0Y6_9ACAR</name>
<keyword evidence="7 10" id="KW-0472">Membrane</keyword>
<comment type="similarity">
    <text evidence="2">Belongs to the G-protein coupled receptor 1 family.</text>
</comment>
<dbReference type="OrthoDB" id="10044919at2759"/>
<sequence length="327" mass="37732">MNVTKLTNATSYKENYEGVNIFSNVIAILIILFGTISNVLVICCLAICTGKKLRNDAATKLILNLAIADLLFAIIVLPLDRLQFVVTKEYHVANEICKFQTTLFYWTFFVSLLSLTVVSINRLILIVYNPLYHKVYTKLNVILMITFTWLLSLFLALIPYFKLWGQYKLDKRARSWCGIRGAEGTDSNAWPRDFFFILGFTLPGVTMVFTYGMIWLKVIHHGVSFKTNRSTERNFKLFKLIVIIFGAFILCYFPNLFIRAIAKQRGYGYVKAIGIILIWLNCCINPIIYFSFNQEYRHALERMLGFKLTWKRTVEPPPSSDHTSEST</sequence>
<keyword evidence="6" id="KW-0297">G-protein coupled receptor</keyword>
<dbReference type="GO" id="GO:0005886">
    <property type="term" value="C:plasma membrane"/>
    <property type="evidence" value="ECO:0007669"/>
    <property type="project" value="UniProtKB-SubCell"/>
</dbReference>
<evidence type="ECO:0000259" key="11">
    <source>
        <dbReference type="PROSITE" id="PS50262"/>
    </source>
</evidence>
<organism evidence="12 13">
    <name type="scientific">Leptotrombidium deliense</name>
    <dbReference type="NCBI Taxonomy" id="299467"/>
    <lineage>
        <taxon>Eukaryota</taxon>
        <taxon>Metazoa</taxon>
        <taxon>Ecdysozoa</taxon>
        <taxon>Arthropoda</taxon>
        <taxon>Chelicerata</taxon>
        <taxon>Arachnida</taxon>
        <taxon>Acari</taxon>
        <taxon>Acariformes</taxon>
        <taxon>Trombidiformes</taxon>
        <taxon>Prostigmata</taxon>
        <taxon>Anystina</taxon>
        <taxon>Parasitengona</taxon>
        <taxon>Trombiculoidea</taxon>
        <taxon>Trombiculidae</taxon>
        <taxon>Leptotrombidium</taxon>
    </lineage>
</organism>
<evidence type="ECO:0000256" key="8">
    <source>
        <dbReference type="ARBA" id="ARBA00023170"/>
    </source>
</evidence>
<keyword evidence="3" id="KW-1003">Cell membrane</keyword>
<reference evidence="12 13" key="1">
    <citation type="journal article" date="2018" name="Gigascience">
        <title>Genomes of trombidid mites reveal novel predicted allergens and laterally-transferred genes associated with secondary metabolism.</title>
        <authorList>
            <person name="Dong X."/>
            <person name="Chaisiri K."/>
            <person name="Xia D."/>
            <person name="Armstrong S.D."/>
            <person name="Fang Y."/>
            <person name="Donnelly M.J."/>
            <person name="Kadowaki T."/>
            <person name="McGarry J.W."/>
            <person name="Darby A.C."/>
            <person name="Makepeace B.L."/>
        </authorList>
    </citation>
    <scope>NUCLEOTIDE SEQUENCE [LARGE SCALE GENOMIC DNA]</scope>
    <source>
        <strain evidence="12">UoL-UT</strain>
    </source>
</reference>
<dbReference type="STRING" id="299467.A0A443S0Y6"/>
<dbReference type="InterPro" id="IPR017452">
    <property type="entry name" value="GPCR_Rhodpsn_7TM"/>
</dbReference>
<evidence type="ECO:0000256" key="5">
    <source>
        <dbReference type="ARBA" id="ARBA00022989"/>
    </source>
</evidence>
<dbReference type="PANTHER" id="PTHR24228:SF74">
    <property type="entry name" value="G-PROTEIN COUPLED RECEPTORS FAMILY 1 PROFILE DOMAIN-CONTAINING PROTEIN"/>
    <property type="match status" value="1"/>
</dbReference>
<evidence type="ECO:0000256" key="10">
    <source>
        <dbReference type="SAM" id="Phobius"/>
    </source>
</evidence>
<keyword evidence="9" id="KW-0807">Transducer</keyword>
<gene>
    <name evidence="12" type="ORF">B4U80_04961</name>
</gene>
<dbReference type="SUPFAM" id="SSF81321">
    <property type="entry name" value="Family A G protein-coupled receptor-like"/>
    <property type="match status" value="1"/>
</dbReference>
<keyword evidence="13" id="KW-1185">Reference proteome</keyword>
<evidence type="ECO:0000256" key="1">
    <source>
        <dbReference type="ARBA" id="ARBA00004651"/>
    </source>
</evidence>